<reference evidence="2" key="1">
    <citation type="journal article" date="2014" name="Int. J. Syst. Evol. Microbiol.">
        <title>Complete genome sequence of Corynebacterium casei LMG S-19264T (=DSM 44701T), isolated from a smear-ripened cheese.</title>
        <authorList>
            <consortium name="US DOE Joint Genome Institute (JGI-PGF)"/>
            <person name="Walter F."/>
            <person name="Albersmeier A."/>
            <person name="Kalinowski J."/>
            <person name="Ruckert C."/>
        </authorList>
    </citation>
    <scope>NUCLEOTIDE SEQUENCE</scope>
    <source>
        <strain evidence="2">CGMCC 1.15095</strain>
    </source>
</reference>
<reference evidence="2" key="2">
    <citation type="submission" date="2020-09" db="EMBL/GenBank/DDBJ databases">
        <authorList>
            <person name="Sun Q."/>
            <person name="Zhou Y."/>
        </authorList>
    </citation>
    <scope>NUCLEOTIDE SEQUENCE</scope>
    <source>
        <strain evidence="2">CGMCC 1.15095</strain>
    </source>
</reference>
<feature type="region of interest" description="Disordered" evidence="1">
    <location>
        <begin position="32"/>
        <end position="77"/>
    </location>
</feature>
<comment type="caution">
    <text evidence="2">The sequence shown here is derived from an EMBL/GenBank/DDBJ whole genome shotgun (WGS) entry which is preliminary data.</text>
</comment>
<dbReference type="Proteomes" id="UP000608154">
    <property type="component" value="Unassembled WGS sequence"/>
</dbReference>
<sequence length="77" mass="8714">MTQDAQAQRDKADHQCQCQAYLVYGGRKQRLTAQTQHADEEHAEKAMHRAKPAQENPRTVEPITNREKSAAHGICVM</sequence>
<evidence type="ECO:0000313" key="3">
    <source>
        <dbReference type="Proteomes" id="UP000608154"/>
    </source>
</evidence>
<evidence type="ECO:0000256" key="1">
    <source>
        <dbReference type="SAM" id="MobiDB-lite"/>
    </source>
</evidence>
<protein>
    <submittedName>
        <fullName evidence="2">Uncharacterized protein</fullName>
    </submittedName>
</protein>
<accession>A0A916X4X5</accession>
<organism evidence="2 3">
    <name type="scientific">Novosphingobium endophyticum</name>
    <dbReference type="NCBI Taxonomy" id="1955250"/>
    <lineage>
        <taxon>Bacteria</taxon>
        <taxon>Pseudomonadati</taxon>
        <taxon>Pseudomonadota</taxon>
        <taxon>Alphaproteobacteria</taxon>
        <taxon>Sphingomonadales</taxon>
        <taxon>Sphingomonadaceae</taxon>
        <taxon>Novosphingobium</taxon>
    </lineage>
</organism>
<evidence type="ECO:0000313" key="2">
    <source>
        <dbReference type="EMBL" id="GGC03753.1"/>
    </source>
</evidence>
<feature type="compositionally biased region" description="Basic and acidic residues" evidence="1">
    <location>
        <begin position="37"/>
        <end position="47"/>
    </location>
</feature>
<proteinExistence type="predicted"/>
<keyword evidence="3" id="KW-1185">Reference proteome</keyword>
<dbReference type="AlphaFoldDB" id="A0A916X4X5"/>
<name>A0A916X4X5_9SPHN</name>
<gene>
    <name evidence="2" type="ORF">GCM10011494_22750</name>
</gene>
<dbReference type="EMBL" id="BMHK01000014">
    <property type="protein sequence ID" value="GGC03753.1"/>
    <property type="molecule type" value="Genomic_DNA"/>
</dbReference>